<dbReference type="Proteomes" id="UP001446871">
    <property type="component" value="Unassembled WGS sequence"/>
</dbReference>
<dbReference type="InterPro" id="IPR016181">
    <property type="entry name" value="Acyl_CoA_acyltransferase"/>
</dbReference>
<organism evidence="2 3">
    <name type="scientific">Apiospora saccharicola</name>
    <dbReference type="NCBI Taxonomy" id="335842"/>
    <lineage>
        <taxon>Eukaryota</taxon>
        <taxon>Fungi</taxon>
        <taxon>Dikarya</taxon>
        <taxon>Ascomycota</taxon>
        <taxon>Pezizomycotina</taxon>
        <taxon>Sordariomycetes</taxon>
        <taxon>Xylariomycetidae</taxon>
        <taxon>Amphisphaeriales</taxon>
        <taxon>Apiosporaceae</taxon>
        <taxon>Apiospora</taxon>
    </lineage>
</organism>
<feature type="region of interest" description="Disordered" evidence="1">
    <location>
        <begin position="265"/>
        <end position="315"/>
    </location>
</feature>
<protein>
    <recommendedName>
        <fullName evidence="4">N-acetyltransferase domain-containing protein</fullName>
    </recommendedName>
</protein>
<dbReference type="Gene3D" id="3.40.630.30">
    <property type="match status" value="1"/>
</dbReference>
<feature type="compositionally biased region" description="Low complexity" evidence="1">
    <location>
        <begin position="174"/>
        <end position="183"/>
    </location>
</feature>
<dbReference type="EMBL" id="JAQQWM010000001">
    <property type="protein sequence ID" value="KAK8082921.1"/>
    <property type="molecule type" value="Genomic_DNA"/>
</dbReference>
<gene>
    <name evidence="2" type="ORF">PG996_001702</name>
</gene>
<feature type="region of interest" description="Disordered" evidence="1">
    <location>
        <begin position="154"/>
        <end position="229"/>
    </location>
</feature>
<keyword evidence="3" id="KW-1185">Reference proteome</keyword>
<evidence type="ECO:0000256" key="1">
    <source>
        <dbReference type="SAM" id="MobiDB-lite"/>
    </source>
</evidence>
<comment type="caution">
    <text evidence="2">The sequence shown here is derived from an EMBL/GenBank/DDBJ whole genome shotgun (WGS) entry which is preliminary data.</text>
</comment>
<name>A0ABR1WHC3_9PEZI</name>
<dbReference type="SUPFAM" id="SSF55729">
    <property type="entry name" value="Acyl-CoA N-acyltransferases (Nat)"/>
    <property type="match status" value="1"/>
</dbReference>
<evidence type="ECO:0008006" key="4">
    <source>
        <dbReference type="Google" id="ProtNLM"/>
    </source>
</evidence>
<proteinExistence type="predicted"/>
<sequence>MAAQNQRTKWVDHWTIHQDGNELHQDGFHANSAPEVEDSSVPRYGMMAPTQGYFSVTNETALSLAAGDGSNSVAAGQDSHFGVTSGDDEARGLGYTDASDNGRHAMEAPITRRAARNQLDESRWAPATKGQKPTIWRDPPKKFVKASDQRLMSAAPLGSNHPNGNGYVPPHLRQAPAQAQQKAPEPKPEPQQQVHVAPTTVTRHVSFGKEQLSESPMRPAPDSLSSLTFGEGARTSAFPAPAKQTDDISTPNPSLEASMAVFGLDPPKTDPNRDPRGTVPVQTWTEQDWDQTRRPKKGKKSFDSESIARDTDVSGATSALNWAPVSRMTEWIGKWTDNIPDSMETAVLYDRPNVHEECDVDCDTGRLLAPVDYSRTMMTRAYRESASCPPEINEDTEPAMTRPNPYECRAECHIRPADLGDMGVVAQLYRQEVENGWRALDQKALDAQSWAHVLGRCQEHHLPFVVALSGYRDSRMPISKAGHQVIGFAVLDVASRGIVGSVATTAKCSGRLYVMVAPQHRRARIGTALLDSVLNIVSPQYSPKELSYQWESPHENHAYYPCRFNPHSEKRQWCSILMEVYVQNKGTKENTTKGEEYQAIWNWLEMDLSMNLISHSPMFGRADHLPTSPILDRLVFEHRCCPTEMRV</sequence>
<feature type="compositionally biased region" description="Basic and acidic residues" evidence="1">
    <location>
        <begin position="300"/>
        <end position="312"/>
    </location>
</feature>
<evidence type="ECO:0000313" key="3">
    <source>
        <dbReference type="Proteomes" id="UP001446871"/>
    </source>
</evidence>
<accession>A0ABR1WHC3</accession>
<reference evidence="2 3" key="1">
    <citation type="submission" date="2023-01" db="EMBL/GenBank/DDBJ databases">
        <title>Analysis of 21 Apiospora genomes using comparative genomics revels a genus with tremendous synthesis potential of carbohydrate active enzymes and secondary metabolites.</title>
        <authorList>
            <person name="Sorensen T."/>
        </authorList>
    </citation>
    <scope>NUCLEOTIDE SEQUENCE [LARGE SCALE GENOMIC DNA]</scope>
    <source>
        <strain evidence="2 3">CBS 83171</strain>
    </source>
</reference>
<feature type="compositionally biased region" description="Basic and acidic residues" evidence="1">
    <location>
        <begin position="267"/>
        <end position="276"/>
    </location>
</feature>
<evidence type="ECO:0000313" key="2">
    <source>
        <dbReference type="EMBL" id="KAK8082921.1"/>
    </source>
</evidence>